<dbReference type="EMBL" id="CAEZSJ010000070">
    <property type="protein sequence ID" value="CAB4539496.1"/>
    <property type="molecule type" value="Genomic_DNA"/>
</dbReference>
<dbReference type="PANTHER" id="PTHR43808">
    <property type="entry name" value="ACETYLORNITHINE DEACETYLASE"/>
    <property type="match status" value="1"/>
</dbReference>
<dbReference type="InterPro" id="IPR036264">
    <property type="entry name" value="Bact_exopeptidase_dim_dom"/>
</dbReference>
<dbReference type="InterPro" id="IPR011650">
    <property type="entry name" value="Peptidase_M20_dimer"/>
</dbReference>
<dbReference type="Gene3D" id="3.40.630.10">
    <property type="entry name" value="Zn peptidases"/>
    <property type="match status" value="1"/>
</dbReference>
<dbReference type="Pfam" id="PF07687">
    <property type="entry name" value="M20_dimer"/>
    <property type="match status" value="1"/>
</dbReference>
<dbReference type="PANTHER" id="PTHR43808:SF9">
    <property type="entry name" value="BLL0789 PROTEIN"/>
    <property type="match status" value="1"/>
</dbReference>
<dbReference type="PIRSF" id="PIRSF037238">
    <property type="entry name" value="Carboxypeptidase_G2"/>
    <property type="match status" value="1"/>
</dbReference>
<keyword evidence="2" id="KW-0378">Hydrolase</keyword>
<evidence type="ECO:0000259" key="3">
    <source>
        <dbReference type="Pfam" id="PF07687"/>
    </source>
</evidence>
<protein>
    <submittedName>
        <fullName evidence="4">Unannotated protein</fullName>
    </submittedName>
</protein>
<organism evidence="4">
    <name type="scientific">freshwater metagenome</name>
    <dbReference type="NCBI Taxonomy" id="449393"/>
    <lineage>
        <taxon>unclassified sequences</taxon>
        <taxon>metagenomes</taxon>
        <taxon>ecological metagenomes</taxon>
    </lineage>
</organism>
<dbReference type="SUPFAM" id="SSF55031">
    <property type="entry name" value="Bacterial exopeptidase dimerisation domain"/>
    <property type="match status" value="1"/>
</dbReference>
<evidence type="ECO:0000313" key="4">
    <source>
        <dbReference type="EMBL" id="CAB4539496.1"/>
    </source>
</evidence>
<dbReference type="GO" id="GO:0016787">
    <property type="term" value="F:hydrolase activity"/>
    <property type="evidence" value="ECO:0007669"/>
    <property type="project" value="UniProtKB-KW"/>
</dbReference>
<evidence type="ECO:0000256" key="2">
    <source>
        <dbReference type="ARBA" id="ARBA00022801"/>
    </source>
</evidence>
<accession>A0A6J6BKM4</accession>
<dbReference type="InterPro" id="IPR050072">
    <property type="entry name" value="Peptidase_M20A"/>
</dbReference>
<dbReference type="Pfam" id="PF01546">
    <property type="entry name" value="Peptidase_M20"/>
    <property type="match status" value="1"/>
</dbReference>
<keyword evidence="1" id="KW-0479">Metal-binding</keyword>
<dbReference type="Gene3D" id="3.30.70.360">
    <property type="match status" value="1"/>
</dbReference>
<dbReference type="InterPro" id="IPR017150">
    <property type="entry name" value="Pept_M20_glutamate_carboxypep"/>
</dbReference>
<gene>
    <name evidence="4" type="ORF">UFOPK1425_00485</name>
</gene>
<dbReference type="AlphaFoldDB" id="A0A6J6BKM4"/>
<name>A0A6J6BKM4_9ZZZZ</name>
<dbReference type="SUPFAM" id="SSF53187">
    <property type="entry name" value="Zn-dependent exopeptidases"/>
    <property type="match status" value="1"/>
</dbReference>
<dbReference type="InterPro" id="IPR002933">
    <property type="entry name" value="Peptidase_M20"/>
</dbReference>
<dbReference type="GO" id="GO:0046872">
    <property type="term" value="F:metal ion binding"/>
    <property type="evidence" value="ECO:0007669"/>
    <property type="project" value="UniProtKB-KW"/>
</dbReference>
<feature type="domain" description="Peptidase M20 dimerisation" evidence="3">
    <location>
        <begin position="159"/>
        <end position="253"/>
    </location>
</feature>
<reference evidence="4" key="1">
    <citation type="submission" date="2020-05" db="EMBL/GenBank/DDBJ databases">
        <authorList>
            <person name="Chiriac C."/>
            <person name="Salcher M."/>
            <person name="Ghai R."/>
            <person name="Kavagutti S V."/>
        </authorList>
    </citation>
    <scope>NUCLEOTIDE SEQUENCE</scope>
</reference>
<proteinExistence type="predicted"/>
<sequence>MAIIDDLQKLVEFESPSEDLAACRGVIELAVQIANENLDSQAEIIEEKGRPVFWWGSKNPEVVLLAHLDTVWPKGSFLPTWSVSGDVAKGPGIFDMKAGFLQAVYAVKEISGAQNKVAIIATTDEELGSQTSRELIERVSKSASAVLVLEASLNGKVKTGRKGTAMYQIALHGRASHAGLEPEKGINATTEIAAIVVEVAKLANSEFGTTVVPTVMHAGTTTNTVPALATLDIDIRSYSAAELIRVDSSIKNLQASHPEARIEVTGGINRPPLELSATSELYEILEKVAAEIGAPQVGQASVGGASDGNFAAATGARVLDGLGAVGDGAHAPHEQILLSSIPSRVKLLTAFIKELIRD</sequence>
<evidence type="ECO:0000256" key="1">
    <source>
        <dbReference type="ARBA" id="ARBA00022723"/>
    </source>
</evidence>